<evidence type="ECO:0000313" key="1">
    <source>
        <dbReference type="EMBL" id="RRT49531.1"/>
    </source>
</evidence>
<comment type="caution">
    <text evidence="1">The sequence shown here is derived from an EMBL/GenBank/DDBJ whole genome shotgun (WGS) entry which is preliminary data.</text>
</comment>
<reference evidence="1 2" key="1">
    <citation type="journal article" date="2014" name="Agronomy (Basel)">
        <title>A Draft Genome Sequence for Ensete ventricosum, the Drought-Tolerant Tree Against Hunger.</title>
        <authorList>
            <person name="Harrison J."/>
            <person name="Moore K.A."/>
            <person name="Paszkiewicz K."/>
            <person name="Jones T."/>
            <person name="Grant M."/>
            <person name="Ambacheew D."/>
            <person name="Muzemil S."/>
            <person name="Studholme D.J."/>
        </authorList>
    </citation>
    <scope>NUCLEOTIDE SEQUENCE [LARGE SCALE GENOMIC DNA]</scope>
</reference>
<protein>
    <submittedName>
        <fullName evidence="1">Uncharacterized protein</fullName>
    </submittedName>
</protein>
<dbReference type="Proteomes" id="UP000287651">
    <property type="component" value="Unassembled WGS sequence"/>
</dbReference>
<dbReference type="AlphaFoldDB" id="A0A426YCS5"/>
<organism evidence="1 2">
    <name type="scientific">Ensete ventricosum</name>
    <name type="common">Abyssinian banana</name>
    <name type="synonym">Musa ensete</name>
    <dbReference type="NCBI Taxonomy" id="4639"/>
    <lineage>
        <taxon>Eukaryota</taxon>
        <taxon>Viridiplantae</taxon>
        <taxon>Streptophyta</taxon>
        <taxon>Embryophyta</taxon>
        <taxon>Tracheophyta</taxon>
        <taxon>Spermatophyta</taxon>
        <taxon>Magnoliopsida</taxon>
        <taxon>Liliopsida</taxon>
        <taxon>Zingiberales</taxon>
        <taxon>Musaceae</taxon>
        <taxon>Ensete</taxon>
    </lineage>
</organism>
<sequence length="139" mass="15049">MRDAQRNRNRYVLVGVAQSKDDETDTKCETFRSRAEVSARPVLIRVRKSTNVGGDRDLQRGLKLPRCFIPVGGELVSTHDLTLGVPRDIVESYGGRAAAAAWGEGVARHTTLMGVELGSVIPSHLHLGCLISCRPSPSG</sequence>
<accession>A0A426YCS5</accession>
<gene>
    <name evidence="1" type="ORF">B296_00027905</name>
</gene>
<evidence type="ECO:0000313" key="2">
    <source>
        <dbReference type="Proteomes" id="UP000287651"/>
    </source>
</evidence>
<name>A0A426YCS5_ENSVE</name>
<proteinExistence type="predicted"/>
<dbReference type="EMBL" id="AMZH03013290">
    <property type="protein sequence ID" value="RRT49531.1"/>
    <property type="molecule type" value="Genomic_DNA"/>
</dbReference>